<dbReference type="GO" id="GO:0015562">
    <property type="term" value="F:efflux transmembrane transporter activity"/>
    <property type="evidence" value="ECO:0007669"/>
    <property type="project" value="TreeGrafter"/>
</dbReference>
<dbReference type="NCBIfam" id="TIGR01730">
    <property type="entry name" value="RND_mfp"/>
    <property type="match status" value="1"/>
</dbReference>
<name>A0A644Y0L7_9ZZZZ</name>
<feature type="domain" description="YknX-like C-terminal permuted SH3-like" evidence="3">
    <location>
        <begin position="279"/>
        <end position="346"/>
    </location>
</feature>
<dbReference type="InterPro" id="IPR006143">
    <property type="entry name" value="RND_pump_MFP"/>
</dbReference>
<dbReference type="Gene3D" id="2.40.30.170">
    <property type="match status" value="1"/>
</dbReference>
<sequence length="346" mass="37327">MIRKKKISFGALSVVFLLAATLLSSCGNSGTDSSTVPVTVSTIKVQMSPESDGSDYVGTIEESFGTTLSFETAGNIQHLYVKEGQQVSKGQLLASLNESTAQNAYNIAKATLDRAEDGYNRSKELYNNRSLSELKWIEIQTTLVQAQSAEAIAKKNLQDCKLYAPVSGVISSLEIEQGMNVIPFQPVAKVVDINKLNVKVSIPENEIASVTIGQKAVIIVSALNNETVTGTITERGIEADILSHCYDVKIAIANPEKKMLPGMVCRVIVDRNAESRMAIHVPANSVQLSNDGRKYVWTVKNGKASRVFINTGNLSGNNVVVESGLNEGDVVITEGWQKVSEGCEVK</sequence>
<evidence type="ECO:0000259" key="3">
    <source>
        <dbReference type="Pfam" id="PF25989"/>
    </source>
</evidence>
<dbReference type="InterPro" id="IPR058625">
    <property type="entry name" value="MdtA-like_BSH"/>
</dbReference>
<feature type="domain" description="Multidrug resistance protein MdtA-like barrel-sandwich hybrid" evidence="1">
    <location>
        <begin position="73"/>
        <end position="191"/>
    </location>
</feature>
<dbReference type="SUPFAM" id="SSF111369">
    <property type="entry name" value="HlyD-like secretion proteins"/>
    <property type="match status" value="1"/>
</dbReference>
<dbReference type="InterPro" id="IPR058792">
    <property type="entry name" value="Beta-barrel_RND_2"/>
</dbReference>
<dbReference type="PANTHER" id="PTHR30469">
    <property type="entry name" value="MULTIDRUG RESISTANCE PROTEIN MDTA"/>
    <property type="match status" value="1"/>
</dbReference>
<dbReference type="AlphaFoldDB" id="A0A644Y0L7"/>
<dbReference type="Pfam" id="PF25917">
    <property type="entry name" value="BSH_RND"/>
    <property type="match status" value="1"/>
</dbReference>
<protein>
    <submittedName>
        <fullName evidence="4">Toluene efflux pump periplasmic linker protein TtgD</fullName>
    </submittedName>
</protein>
<dbReference type="EMBL" id="VSSQ01003305">
    <property type="protein sequence ID" value="MPM20073.1"/>
    <property type="molecule type" value="Genomic_DNA"/>
</dbReference>
<dbReference type="Pfam" id="PF25989">
    <property type="entry name" value="YknX_C"/>
    <property type="match status" value="1"/>
</dbReference>
<dbReference type="PROSITE" id="PS51257">
    <property type="entry name" value="PROKAR_LIPOPROTEIN"/>
    <property type="match status" value="1"/>
</dbReference>
<gene>
    <name evidence="4" type="primary">ttgD_4</name>
    <name evidence="4" type="ORF">SDC9_66500</name>
</gene>
<proteinExistence type="predicted"/>
<dbReference type="Gene3D" id="2.40.420.20">
    <property type="match status" value="1"/>
</dbReference>
<evidence type="ECO:0000313" key="4">
    <source>
        <dbReference type="EMBL" id="MPM20073.1"/>
    </source>
</evidence>
<comment type="caution">
    <text evidence="4">The sequence shown here is derived from an EMBL/GenBank/DDBJ whole genome shotgun (WGS) entry which is preliminary data.</text>
</comment>
<dbReference type="Pfam" id="PF25954">
    <property type="entry name" value="Beta-barrel_RND_2"/>
    <property type="match status" value="1"/>
</dbReference>
<accession>A0A644Y0L7</accession>
<reference evidence="4" key="1">
    <citation type="submission" date="2019-08" db="EMBL/GenBank/DDBJ databases">
        <authorList>
            <person name="Kucharzyk K."/>
            <person name="Murdoch R.W."/>
            <person name="Higgins S."/>
            <person name="Loffler F."/>
        </authorList>
    </citation>
    <scope>NUCLEOTIDE SEQUENCE</scope>
</reference>
<feature type="domain" description="CusB-like beta-barrel" evidence="2">
    <location>
        <begin position="198"/>
        <end position="270"/>
    </location>
</feature>
<organism evidence="4">
    <name type="scientific">bioreactor metagenome</name>
    <dbReference type="NCBI Taxonomy" id="1076179"/>
    <lineage>
        <taxon>unclassified sequences</taxon>
        <taxon>metagenomes</taxon>
        <taxon>ecological metagenomes</taxon>
    </lineage>
</organism>
<dbReference type="Gene3D" id="2.40.50.100">
    <property type="match status" value="1"/>
</dbReference>
<evidence type="ECO:0000259" key="2">
    <source>
        <dbReference type="Pfam" id="PF25954"/>
    </source>
</evidence>
<evidence type="ECO:0000259" key="1">
    <source>
        <dbReference type="Pfam" id="PF25917"/>
    </source>
</evidence>
<dbReference type="GO" id="GO:1990281">
    <property type="term" value="C:efflux pump complex"/>
    <property type="evidence" value="ECO:0007669"/>
    <property type="project" value="TreeGrafter"/>
</dbReference>
<dbReference type="InterPro" id="IPR058637">
    <property type="entry name" value="YknX-like_C"/>
</dbReference>